<dbReference type="SUPFAM" id="SSF109854">
    <property type="entry name" value="DinB/YfiT-like putative metalloenzymes"/>
    <property type="match status" value="1"/>
</dbReference>
<dbReference type="Gene3D" id="1.20.120.450">
    <property type="entry name" value="dinb family like domain"/>
    <property type="match status" value="1"/>
</dbReference>
<feature type="domain" description="Mycothiol-dependent maleylpyruvate isomerase metal-binding" evidence="1">
    <location>
        <begin position="11"/>
        <end position="98"/>
    </location>
</feature>
<comment type="caution">
    <text evidence="2">The sequence shown here is derived from an EMBL/GenBank/DDBJ whole genome shotgun (WGS) entry which is preliminary data.</text>
</comment>
<evidence type="ECO:0000313" key="3">
    <source>
        <dbReference type="Proteomes" id="UP000195101"/>
    </source>
</evidence>
<dbReference type="Pfam" id="PF11716">
    <property type="entry name" value="MDMPI_N"/>
    <property type="match status" value="1"/>
</dbReference>
<protein>
    <recommendedName>
        <fullName evidence="1">Mycothiol-dependent maleylpyruvate isomerase metal-binding domain-containing protein</fullName>
    </recommendedName>
</protein>
<dbReference type="InterPro" id="IPR024344">
    <property type="entry name" value="MDMPI_metal-binding"/>
</dbReference>
<sequence length="209" mass="22853">MDRKDLWGEIDAERRALVEQLERIEDTAWETPSLCAGLTVREVVAHMTVSGAVSGPRWFLGVLRARFDFDRQVDDRLREQLGASARETLARFRRTIGSRTSPPLPRLALLGEMVVHGEDVRRPLGLTRAHPPATLDAVLRYYAGTDQIVVAKKRVAGLRLEATDTGTALGEGQVVRGPSLALIMAMTGRLACCDELTGPGAPALRARCS</sequence>
<evidence type="ECO:0000259" key="1">
    <source>
        <dbReference type="Pfam" id="PF11716"/>
    </source>
</evidence>
<dbReference type="NCBIfam" id="TIGR03083">
    <property type="entry name" value="maleylpyruvate isomerase family mycothiol-dependent enzyme"/>
    <property type="match status" value="1"/>
</dbReference>
<dbReference type="GO" id="GO:0046872">
    <property type="term" value="F:metal ion binding"/>
    <property type="evidence" value="ECO:0007669"/>
    <property type="project" value="InterPro"/>
</dbReference>
<organism evidence="2 3">
    <name type="scientific">Clavibacter michiganensis</name>
    <dbReference type="NCBI Taxonomy" id="28447"/>
    <lineage>
        <taxon>Bacteria</taxon>
        <taxon>Bacillati</taxon>
        <taxon>Actinomycetota</taxon>
        <taxon>Actinomycetes</taxon>
        <taxon>Micrococcales</taxon>
        <taxon>Microbacteriaceae</taxon>
        <taxon>Clavibacter</taxon>
    </lineage>
</organism>
<dbReference type="InterPro" id="IPR034660">
    <property type="entry name" value="DinB/YfiT-like"/>
</dbReference>
<reference evidence="2 3" key="1">
    <citation type="submission" date="2016-08" db="EMBL/GenBank/DDBJ databases">
        <title>Genome sequence of Clavibacter michiganensis spp strain CFBP8019.</title>
        <authorList>
            <person name="Thapa S.P."/>
            <person name="Coaker G."/>
            <person name="Jacques M.-A."/>
        </authorList>
    </citation>
    <scope>NUCLEOTIDE SEQUENCE [LARGE SCALE GENOMIC DNA]</scope>
    <source>
        <strain evidence="2">CFBP8019</strain>
    </source>
</reference>
<dbReference type="RefSeq" id="WP_086514328.1">
    <property type="nucleotide sequence ID" value="NZ_MDJZ01000011.1"/>
</dbReference>
<dbReference type="EMBL" id="MDJZ01000011">
    <property type="protein sequence ID" value="OUE25634.1"/>
    <property type="molecule type" value="Genomic_DNA"/>
</dbReference>
<gene>
    <name evidence="2" type="ORF">BFL37_06510</name>
</gene>
<dbReference type="AlphaFoldDB" id="A0A251YN13"/>
<proteinExistence type="predicted"/>
<dbReference type="Proteomes" id="UP000195101">
    <property type="component" value="Unassembled WGS sequence"/>
</dbReference>
<accession>A0A251YN13</accession>
<dbReference type="InterPro" id="IPR017517">
    <property type="entry name" value="Maleyloyr_isom"/>
</dbReference>
<keyword evidence="3" id="KW-1185">Reference proteome</keyword>
<evidence type="ECO:0000313" key="2">
    <source>
        <dbReference type="EMBL" id="OUE25634.1"/>
    </source>
</evidence>
<name>A0A251YN13_9MICO</name>
<dbReference type="OrthoDB" id="5178565at2"/>